<evidence type="ECO:0000256" key="1">
    <source>
        <dbReference type="SAM" id="MobiDB-lite"/>
    </source>
</evidence>
<dbReference type="AlphaFoldDB" id="A0A9D4RP12"/>
<reference evidence="2" key="2">
    <citation type="submission" date="2020-11" db="EMBL/GenBank/DDBJ databases">
        <authorList>
            <person name="McCartney M.A."/>
            <person name="Auch B."/>
            <person name="Kono T."/>
            <person name="Mallez S."/>
            <person name="Becker A."/>
            <person name="Gohl D.M."/>
            <person name="Silverstein K.A.T."/>
            <person name="Koren S."/>
            <person name="Bechman K.B."/>
            <person name="Herman A."/>
            <person name="Abrahante J.E."/>
            <person name="Garbe J."/>
        </authorList>
    </citation>
    <scope>NUCLEOTIDE SEQUENCE</scope>
    <source>
        <strain evidence="2">Duluth1</strain>
        <tissue evidence="2">Whole animal</tissue>
    </source>
</reference>
<name>A0A9D4RP12_DREPO</name>
<keyword evidence="3" id="KW-1185">Reference proteome</keyword>
<protein>
    <submittedName>
        <fullName evidence="2">Uncharacterized protein</fullName>
    </submittedName>
</protein>
<dbReference type="Proteomes" id="UP000828390">
    <property type="component" value="Unassembled WGS sequence"/>
</dbReference>
<dbReference type="EMBL" id="JAIWYP010000002">
    <property type="protein sequence ID" value="KAH3875549.1"/>
    <property type="molecule type" value="Genomic_DNA"/>
</dbReference>
<proteinExistence type="predicted"/>
<feature type="compositionally biased region" description="Basic and acidic residues" evidence="1">
    <location>
        <begin position="1"/>
        <end position="19"/>
    </location>
</feature>
<evidence type="ECO:0000313" key="2">
    <source>
        <dbReference type="EMBL" id="KAH3875549.1"/>
    </source>
</evidence>
<reference evidence="2" key="1">
    <citation type="journal article" date="2019" name="bioRxiv">
        <title>The Genome of the Zebra Mussel, Dreissena polymorpha: A Resource for Invasive Species Research.</title>
        <authorList>
            <person name="McCartney M.A."/>
            <person name="Auch B."/>
            <person name="Kono T."/>
            <person name="Mallez S."/>
            <person name="Zhang Y."/>
            <person name="Obille A."/>
            <person name="Becker A."/>
            <person name="Abrahante J.E."/>
            <person name="Garbe J."/>
            <person name="Badalamenti J.P."/>
            <person name="Herman A."/>
            <person name="Mangelson H."/>
            <person name="Liachko I."/>
            <person name="Sullivan S."/>
            <person name="Sone E.D."/>
            <person name="Koren S."/>
            <person name="Silverstein K.A.T."/>
            <person name="Beckman K.B."/>
            <person name="Gohl D.M."/>
        </authorList>
    </citation>
    <scope>NUCLEOTIDE SEQUENCE</scope>
    <source>
        <strain evidence="2">Duluth1</strain>
        <tissue evidence="2">Whole animal</tissue>
    </source>
</reference>
<feature type="region of interest" description="Disordered" evidence="1">
    <location>
        <begin position="1"/>
        <end position="20"/>
    </location>
</feature>
<accession>A0A9D4RP12</accession>
<gene>
    <name evidence="2" type="ORF">DPMN_038817</name>
</gene>
<organism evidence="2 3">
    <name type="scientific">Dreissena polymorpha</name>
    <name type="common">Zebra mussel</name>
    <name type="synonym">Mytilus polymorpha</name>
    <dbReference type="NCBI Taxonomy" id="45954"/>
    <lineage>
        <taxon>Eukaryota</taxon>
        <taxon>Metazoa</taxon>
        <taxon>Spiralia</taxon>
        <taxon>Lophotrochozoa</taxon>
        <taxon>Mollusca</taxon>
        <taxon>Bivalvia</taxon>
        <taxon>Autobranchia</taxon>
        <taxon>Heteroconchia</taxon>
        <taxon>Euheterodonta</taxon>
        <taxon>Imparidentia</taxon>
        <taxon>Neoheterodontei</taxon>
        <taxon>Myida</taxon>
        <taxon>Dreissenoidea</taxon>
        <taxon>Dreissenidae</taxon>
        <taxon>Dreissena</taxon>
    </lineage>
</organism>
<evidence type="ECO:0000313" key="3">
    <source>
        <dbReference type="Proteomes" id="UP000828390"/>
    </source>
</evidence>
<sequence length="120" mass="13394">MAEGGARRDEPGGFPRQDRTCNQQALMAEGGARRDEPGGFPRQDRTCNQQALWDNASVETCTVMTWLGYGPEIRQARRDAYMEYCRHCTARLRGAATCIITGSKAEGLTSFLESDRDQML</sequence>
<comment type="caution">
    <text evidence="2">The sequence shown here is derived from an EMBL/GenBank/DDBJ whole genome shotgun (WGS) entry which is preliminary data.</text>
</comment>